<dbReference type="AlphaFoldDB" id="A0A848B987"/>
<evidence type="ECO:0000256" key="4">
    <source>
        <dbReference type="ARBA" id="ARBA00023315"/>
    </source>
</evidence>
<dbReference type="Proteomes" id="UP000543804">
    <property type="component" value="Unassembled WGS sequence"/>
</dbReference>
<reference evidence="7 8" key="1">
    <citation type="submission" date="2020-04" db="EMBL/GenBank/DDBJ databases">
        <authorList>
            <person name="Hitch T.C.A."/>
            <person name="Wylensek D."/>
            <person name="Clavel T."/>
        </authorList>
    </citation>
    <scope>NUCLEOTIDE SEQUENCE [LARGE SCALE GENOMIC DNA]</scope>
    <source>
        <strain evidence="7 8">PG-130-P53-12</strain>
    </source>
</reference>
<evidence type="ECO:0000256" key="2">
    <source>
        <dbReference type="ARBA" id="ARBA00022490"/>
    </source>
</evidence>
<dbReference type="Pfam" id="PF00583">
    <property type="entry name" value="Acetyltransf_1"/>
    <property type="match status" value="1"/>
</dbReference>
<dbReference type="InterPro" id="IPR016181">
    <property type="entry name" value="Acyl_CoA_acyltransferase"/>
</dbReference>
<feature type="domain" description="N-acetyltransferase" evidence="6">
    <location>
        <begin position="3"/>
        <end position="150"/>
    </location>
</feature>
<dbReference type="GO" id="GO:0008999">
    <property type="term" value="F:protein-N-terminal-alanine acetyltransferase activity"/>
    <property type="evidence" value="ECO:0007669"/>
    <property type="project" value="UniProtKB-EC"/>
</dbReference>
<evidence type="ECO:0000256" key="3">
    <source>
        <dbReference type="ARBA" id="ARBA00022679"/>
    </source>
</evidence>
<dbReference type="GO" id="GO:0005840">
    <property type="term" value="C:ribosome"/>
    <property type="evidence" value="ECO:0007669"/>
    <property type="project" value="UniProtKB-KW"/>
</dbReference>
<dbReference type="EMBL" id="JABAFA010000009">
    <property type="protein sequence ID" value="NMD98684.1"/>
    <property type="molecule type" value="Genomic_DNA"/>
</dbReference>
<keyword evidence="7" id="KW-0689">Ribosomal protein</keyword>
<keyword evidence="3 7" id="KW-0808">Transferase</keyword>
<dbReference type="PANTHER" id="PTHR43420:SF44">
    <property type="entry name" value="ACETYLTRANSFERASE YPEA"/>
    <property type="match status" value="1"/>
</dbReference>
<name>A0A848B987_9FIRM</name>
<comment type="catalytic activity">
    <reaction evidence="5">
        <text>N-terminal L-alanyl-[ribosomal protein bS18] + acetyl-CoA = N-terminal N(alpha)-acetyl-L-alanyl-[ribosomal protein bS18] + CoA + H(+)</text>
        <dbReference type="Rhea" id="RHEA:43756"/>
        <dbReference type="Rhea" id="RHEA-COMP:10676"/>
        <dbReference type="Rhea" id="RHEA-COMP:10677"/>
        <dbReference type="ChEBI" id="CHEBI:15378"/>
        <dbReference type="ChEBI" id="CHEBI:57287"/>
        <dbReference type="ChEBI" id="CHEBI:57288"/>
        <dbReference type="ChEBI" id="CHEBI:64718"/>
        <dbReference type="ChEBI" id="CHEBI:83683"/>
        <dbReference type="EC" id="2.3.1.266"/>
    </reaction>
</comment>
<dbReference type="InterPro" id="IPR050680">
    <property type="entry name" value="YpeA/RimI_acetyltransf"/>
</dbReference>
<dbReference type="GO" id="GO:0005737">
    <property type="term" value="C:cytoplasm"/>
    <property type="evidence" value="ECO:0007669"/>
    <property type="project" value="UniProtKB-SubCell"/>
</dbReference>
<gene>
    <name evidence="7" type="primary">rimI</name>
    <name evidence="7" type="ORF">HF878_04190</name>
</gene>
<evidence type="ECO:0000259" key="6">
    <source>
        <dbReference type="PROSITE" id="PS51186"/>
    </source>
</evidence>
<organism evidence="7 8">
    <name type="scientific">Selenomonas bovis</name>
    <dbReference type="NCBI Taxonomy" id="416586"/>
    <lineage>
        <taxon>Bacteria</taxon>
        <taxon>Bacillati</taxon>
        <taxon>Bacillota</taxon>
        <taxon>Negativicutes</taxon>
        <taxon>Selenomonadales</taxon>
        <taxon>Selenomonadaceae</taxon>
        <taxon>Selenomonas</taxon>
    </lineage>
</organism>
<comment type="subcellular location">
    <subcellularLocation>
        <location evidence="5">Cytoplasm</location>
    </subcellularLocation>
</comment>
<dbReference type="SUPFAM" id="SSF55729">
    <property type="entry name" value="Acyl-CoA N-acyltransferases (Nat)"/>
    <property type="match status" value="1"/>
</dbReference>
<dbReference type="InterPro" id="IPR006464">
    <property type="entry name" value="AcTrfase_RimI/Ard1"/>
</dbReference>
<dbReference type="PROSITE" id="PS51186">
    <property type="entry name" value="GNAT"/>
    <property type="match status" value="1"/>
</dbReference>
<dbReference type="RefSeq" id="WP_019542788.1">
    <property type="nucleotide sequence ID" value="NZ_JABAFA010000009.1"/>
</dbReference>
<comment type="similarity">
    <text evidence="1 5">Belongs to the acetyltransferase family. RimI subfamily.</text>
</comment>
<dbReference type="PANTHER" id="PTHR43420">
    <property type="entry name" value="ACETYLTRANSFERASE"/>
    <property type="match status" value="1"/>
</dbReference>
<comment type="function">
    <text evidence="5">Acetylates the N-terminal alanine of ribosomal protein bS18.</text>
</comment>
<comment type="caution">
    <text evidence="7">The sequence shown here is derived from an EMBL/GenBank/DDBJ whole genome shotgun (WGS) entry which is preliminary data.</text>
</comment>
<dbReference type="NCBIfam" id="TIGR01575">
    <property type="entry name" value="rimI"/>
    <property type="match status" value="1"/>
</dbReference>
<protein>
    <recommendedName>
        <fullName evidence="5">[Ribosomal protein bS18]-alanine N-acetyltransferase</fullName>
        <ecNumber evidence="5">2.3.1.266</ecNumber>
    </recommendedName>
</protein>
<proteinExistence type="inferred from homology"/>
<keyword evidence="8" id="KW-1185">Reference proteome</keyword>
<evidence type="ECO:0000313" key="7">
    <source>
        <dbReference type="EMBL" id="NMD98684.1"/>
    </source>
</evidence>
<evidence type="ECO:0000256" key="5">
    <source>
        <dbReference type="RuleBase" id="RU363094"/>
    </source>
</evidence>
<keyword evidence="4" id="KW-0012">Acyltransferase</keyword>
<keyword evidence="7" id="KW-0687">Ribonucleoprotein</keyword>
<dbReference type="Gene3D" id="3.40.630.30">
    <property type="match status" value="1"/>
</dbReference>
<evidence type="ECO:0000313" key="8">
    <source>
        <dbReference type="Proteomes" id="UP000543804"/>
    </source>
</evidence>
<sequence length="150" mass="16510">MRLAFRQMVPEDADAVARVEAASFPVPWSRESFWREASNEHTCYVLVCDETAAEPVIGYAGCWILAGEAQITNVAILPAYRGRGIGTQLMAAVIAAAKERGATAMTLEVRPSNAPALALYHHYGFREAGRRKGYYSDNGEDAIIMWNTKL</sequence>
<dbReference type="CDD" id="cd04301">
    <property type="entry name" value="NAT_SF"/>
    <property type="match status" value="1"/>
</dbReference>
<keyword evidence="2 5" id="KW-0963">Cytoplasm</keyword>
<accession>A0A848B987</accession>
<dbReference type="EC" id="2.3.1.266" evidence="5"/>
<dbReference type="InterPro" id="IPR000182">
    <property type="entry name" value="GNAT_dom"/>
</dbReference>
<evidence type="ECO:0000256" key="1">
    <source>
        <dbReference type="ARBA" id="ARBA00005395"/>
    </source>
</evidence>